<dbReference type="InterPro" id="IPR037523">
    <property type="entry name" value="VOC_core"/>
</dbReference>
<dbReference type="SUPFAM" id="SSF54593">
    <property type="entry name" value="Glyoxalase/Bleomycin resistance protein/Dihydroxybiphenyl dioxygenase"/>
    <property type="match status" value="1"/>
</dbReference>
<proteinExistence type="predicted"/>
<evidence type="ECO:0000313" key="4">
    <source>
        <dbReference type="Proteomes" id="UP001560685"/>
    </source>
</evidence>
<dbReference type="PROSITE" id="PS51819">
    <property type="entry name" value="VOC"/>
    <property type="match status" value="1"/>
</dbReference>
<dbReference type="RefSeq" id="WP_369314366.1">
    <property type="nucleotide sequence ID" value="NZ_JBEHZE010000001.1"/>
</dbReference>
<dbReference type="InterPro" id="IPR029068">
    <property type="entry name" value="Glyas_Bleomycin-R_OHBP_Dase"/>
</dbReference>
<dbReference type="Gene3D" id="3.10.180.10">
    <property type="entry name" value="2,3-Dihydroxybiphenyl 1,2-Dioxygenase, domain 1"/>
    <property type="match status" value="1"/>
</dbReference>
<organism evidence="3 4">
    <name type="scientific">Hyphococcus lacteus</name>
    <dbReference type="NCBI Taxonomy" id="3143536"/>
    <lineage>
        <taxon>Bacteria</taxon>
        <taxon>Pseudomonadati</taxon>
        <taxon>Pseudomonadota</taxon>
        <taxon>Alphaproteobacteria</taxon>
        <taxon>Parvularculales</taxon>
        <taxon>Parvularculaceae</taxon>
        <taxon>Hyphococcus</taxon>
    </lineage>
</organism>
<dbReference type="Proteomes" id="UP001560685">
    <property type="component" value="Unassembled WGS sequence"/>
</dbReference>
<comment type="caution">
    <text evidence="3">The sequence shown here is derived from an EMBL/GenBank/DDBJ whole genome shotgun (WGS) entry which is preliminary data.</text>
</comment>
<dbReference type="EMBL" id="JBEHZE010000001">
    <property type="protein sequence ID" value="MEX6634381.1"/>
    <property type="molecule type" value="Genomic_DNA"/>
</dbReference>
<keyword evidence="4" id="KW-1185">Reference proteome</keyword>
<evidence type="ECO:0000256" key="1">
    <source>
        <dbReference type="SAM" id="MobiDB-lite"/>
    </source>
</evidence>
<feature type="region of interest" description="Disordered" evidence="1">
    <location>
        <begin position="165"/>
        <end position="189"/>
    </location>
</feature>
<feature type="domain" description="VOC" evidence="2">
    <location>
        <begin position="6"/>
        <end position="128"/>
    </location>
</feature>
<sequence>MAKPIKFAHVLFSTRRFEEMVKWYENLFEATTVHRDPAVAFLTYDDENHRFGFANLDILRPEPIKGAGIAESGVNHLSYTYANVGDLFGVYERLRDQGITPYWPVHHGMTLSLYYLDPDSNRIELQVDCYDSEDSIAYMKGEEFAANPIGVTYDPDALLERHRAGSPDEELLRRPDGPMADIPAEHGVS</sequence>
<evidence type="ECO:0000313" key="3">
    <source>
        <dbReference type="EMBL" id="MEX6634381.1"/>
    </source>
</evidence>
<dbReference type="Pfam" id="PF00903">
    <property type="entry name" value="Glyoxalase"/>
    <property type="match status" value="1"/>
</dbReference>
<evidence type="ECO:0000259" key="2">
    <source>
        <dbReference type="PROSITE" id="PS51819"/>
    </source>
</evidence>
<dbReference type="InterPro" id="IPR004360">
    <property type="entry name" value="Glyas_Fos-R_dOase_dom"/>
</dbReference>
<feature type="compositionally biased region" description="Basic and acidic residues" evidence="1">
    <location>
        <begin position="165"/>
        <end position="176"/>
    </location>
</feature>
<gene>
    <name evidence="3" type="ORF">ABFZ84_12570</name>
</gene>
<protein>
    <submittedName>
        <fullName evidence="3">VOC family protein</fullName>
    </submittedName>
</protein>
<name>A0ABV3ZAF4_9PROT</name>
<accession>A0ABV3ZAF4</accession>
<reference evidence="3 4" key="1">
    <citation type="submission" date="2024-05" db="EMBL/GenBank/DDBJ databases">
        <title>Three bacterial strains, DH-69, EH-24, and ECK-19 isolated from coastal sediments.</title>
        <authorList>
            <person name="Ye Y.-Q."/>
            <person name="Du Z.-J."/>
        </authorList>
    </citation>
    <scope>NUCLEOTIDE SEQUENCE [LARGE SCALE GENOMIC DNA]</scope>
    <source>
        <strain evidence="3 4">ECK-19</strain>
    </source>
</reference>